<evidence type="ECO:0000313" key="4">
    <source>
        <dbReference type="Proteomes" id="UP000243605"/>
    </source>
</evidence>
<proteinExistence type="inferred from homology"/>
<dbReference type="OrthoDB" id="9811006at2"/>
<keyword evidence="4" id="KW-1185">Reference proteome</keyword>
<organism evidence="3 4">
    <name type="scientific">Aliicoccus persicus</name>
    <dbReference type="NCBI Taxonomy" id="930138"/>
    <lineage>
        <taxon>Bacteria</taxon>
        <taxon>Bacillati</taxon>
        <taxon>Bacillota</taxon>
        <taxon>Bacilli</taxon>
        <taxon>Bacillales</taxon>
        <taxon>Staphylococcaceae</taxon>
        <taxon>Aliicoccus</taxon>
    </lineage>
</organism>
<dbReference type="AlphaFoldDB" id="A0A662Z4Y0"/>
<dbReference type="RefSeq" id="WP_091476090.1">
    <property type="nucleotide sequence ID" value="NZ_FOIT01000006.1"/>
</dbReference>
<evidence type="ECO:0000259" key="2">
    <source>
        <dbReference type="SMART" id="SM00867"/>
    </source>
</evidence>
<dbReference type="PANTHER" id="PTHR34406:SF1">
    <property type="entry name" value="PROTEIN YCEI"/>
    <property type="match status" value="1"/>
</dbReference>
<evidence type="ECO:0000256" key="1">
    <source>
        <dbReference type="ARBA" id="ARBA00008812"/>
    </source>
</evidence>
<dbReference type="Pfam" id="PF04264">
    <property type="entry name" value="YceI"/>
    <property type="match status" value="1"/>
</dbReference>
<dbReference type="EMBL" id="FOIT01000006">
    <property type="protein sequence ID" value="SEW14643.1"/>
    <property type="molecule type" value="Genomic_DNA"/>
</dbReference>
<evidence type="ECO:0000313" key="3">
    <source>
        <dbReference type="EMBL" id="SEW14643.1"/>
    </source>
</evidence>
<accession>A0A662Z4Y0</accession>
<gene>
    <name evidence="3" type="ORF">SAMN05192557_1818</name>
</gene>
<protein>
    <submittedName>
        <fullName evidence="3">Polyisoprenoid-binding protein YceI</fullName>
    </submittedName>
</protein>
<dbReference type="SUPFAM" id="SSF101874">
    <property type="entry name" value="YceI-like"/>
    <property type="match status" value="1"/>
</dbReference>
<sequence>MAKYTLDKAHSNIEFVVRHMMVSKVKGEFKNFDVNITGDINDVSSLQFDVTIYPESIDTNQKDRDNHLRTSDFFEIETYPEIKFVSTSVTASTITGNLTIKDVTIEETFDFELTGTAQAPGGGLVAGVVVSGKIDRTKYGMSFNQALETGGVLVSDEVKFESNVEIGIEA</sequence>
<dbReference type="InterPro" id="IPR007372">
    <property type="entry name" value="Lipid/polyisoprenoid-bd_YceI"/>
</dbReference>
<dbReference type="SMART" id="SM00867">
    <property type="entry name" value="YceI"/>
    <property type="match status" value="1"/>
</dbReference>
<dbReference type="PANTHER" id="PTHR34406">
    <property type="entry name" value="PROTEIN YCEI"/>
    <property type="match status" value="1"/>
</dbReference>
<dbReference type="Proteomes" id="UP000243605">
    <property type="component" value="Unassembled WGS sequence"/>
</dbReference>
<feature type="domain" description="Lipid/polyisoprenoid-binding YceI-like" evidence="2">
    <location>
        <begin position="3"/>
        <end position="167"/>
    </location>
</feature>
<dbReference type="InterPro" id="IPR036761">
    <property type="entry name" value="TTHA0802/YceI-like_sf"/>
</dbReference>
<comment type="similarity">
    <text evidence="1">Belongs to the UPF0312 family.</text>
</comment>
<dbReference type="Gene3D" id="2.40.128.110">
    <property type="entry name" value="Lipid/polyisoprenoid-binding, YceI-like"/>
    <property type="match status" value="1"/>
</dbReference>
<name>A0A662Z4Y0_9STAP</name>
<reference evidence="3 4" key="1">
    <citation type="submission" date="2016-10" db="EMBL/GenBank/DDBJ databases">
        <authorList>
            <person name="Varghese N."/>
            <person name="Submissions S."/>
        </authorList>
    </citation>
    <scope>NUCLEOTIDE SEQUENCE [LARGE SCALE GENOMIC DNA]</scope>
    <source>
        <strain evidence="3 4">IBRC-M10081</strain>
    </source>
</reference>